<dbReference type="Proteomes" id="UP000054248">
    <property type="component" value="Unassembled WGS sequence"/>
</dbReference>
<evidence type="ECO:0000313" key="2">
    <source>
        <dbReference type="EMBL" id="KIO29196.1"/>
    </source>
</evidence>
<protein>
    <submittedName>
        <fullName evidence="2">Uncharacterized protein</fullName>
    </submittedName>
</protein>
<feature type="region of interest" description="Disordered" evidence="1">
    <location>
        <begin position="176"/>
        <end position="198"/>
    </location>
</feature>
<keyword evidence="3" id="KW-1185">Reference proteome</keyword>
<dbReference type="EMBL" id="KN822985">
    <property type="protein sequence ID" value="KIO29196.1"/>
    <property type="molecule type" value="Genomic_DNA"/>
</dbReference>
<proteinExistence type="predicted"/>
<dbReference type="HOGENOM" id="CLU_694816_0_0_1"/>
<sequence length="397" mass="43705">MYNAVDGEHPSSDGDETYARFDLVHRRGRVPSNSIPSTNPFATLLPVPDASVGSSSQANYSATTPEGPEISAIPQTEELLSHQQVFAPPNNLGDNYPLVSNAHHSISGALDPHAFYAALSAMDDSFLGNINQVGGWPAQVSSQDLNLSMLLGTLGSHVSFVGDSLSINSSVVDPFGGPLQKRKRQDSNVPEDTPVPKSIRLNGPDIRTILNDTYGYEFVQQAAYMQKTGNGPSGLQALFSHHSLTLLFNILGCKSFGCVETLSTSWEREEVRLGESVVSAGEIARALGWKINTLDNRRVFMNKAFTLFGLPWEYNLCMTFLICSHIKLFIGTGKAMSIQYDHLQHYLRDDPIRTTSSQYCWWPLKHHNTYWSKGHSSSNVDHRVVERMGTQILGCTS</sequence>
<evidence type="ECO:0000256" key="1">
    <source>
        <dbReference type="SAM" id="MobiDB-lite"/>
    </source>
</evidence>
<gene>
    <name evidence="2" type="ORF">M407DRAFT_21590</name>
</gene>
<reference evidence="2 3" key="1">
    <citation type="submission" date="2014-04" db="EMBL/GenBank/DDBJ databases">
        <authorList>
            <consortium name="DOE Joint Genome Institute"/>
            <person name="Kuo A."/>
            <person name="Girlanda M."/>
            <person name="Perotto S."/>
            <person name="Kohler A."/>
            <person name="Nagy L.G."/>
            <person name="Floudas D."/>
            <person name="Copeland A."/>
            <person name="Barry K.W."/>
            <person name="Cichocki N."/>
            <person name="Veneault-Fourrey C."/>
            <person name="LaButti K."/>
            <person name="Lindquist E.A."/>
            <person name="Lipzen A."/>
            <person name="Lundell T."/>
            <person name="Morin E."/>
            <person name="Murat C."/>
            <person name="Sun H."/>
            <person name="Tunlid A."/>
            <person name="Henrissat B."/>
            <person name="Grigoriev I.V."/>
            <person name="Hibbett D.S."/>
            <person name="Martin F."/>
            <person name="Nordberg H.P."/>
            <person name="Cantor M.N."/>
            <person name="Hua S.X."/>
        </authorList>
    </citation>
    <scope>NUCLEOTIDE SEQUENCE [LARGE SCALE GENOMIC DNA]</scope>
    <source>
        <strain evidence="2 3">MUT 4182</strain>
    </source>
</reference>
<reference evidence="3" key="2">
    <citation type="submission" date="2015-01" db="EMBL/GenBank/DDBJ databases">
        <title>Evolutionary Origins and Diversification of the Mycorrhizal Mutualists.</title>
        <authorList>
            <consortium name="DOE Joint Genome Institute"/>
            <consortium name="Mycorrhizal Genomics Consortium"/>
            <person name="Kohler A."/>
            <person name="Kuo A."/>
            <person name="Nagy L.G."/>
            <person name="Floudas D."/>
            <person name="Copeland A."/>
            <person name="Barry K.W."/>
            <person name="Cichocki N."/>
            <person name="Veneault-Fourrey C."/>
            <person name="LaButti K."/>
            <person name="Lindquist E.A."/>
            <person name="Lipzen A."/>
            <person name="Lundell T."/>
            <person name="Morin E."/>
            <person name="Murat C."/>
            <person name="Riley R."/>
            <person name="Ohm R."/>
            <person name="Sun H."/>
            <person name="Tunlid A."/>
            <person name="Henrissat B."/>
            <person name="Grigoriev I.V."/>
            <person name="Hibbett D.S."/>
            <person name="Martin F."/>
        </authorList>
    </citation>
    <scope>NUCLEOTIDE SEQUENCE [LARGE SCALE GENOMIC DNA]</scope>
    <source>
        <strain evidence="3">MUT 4182</strain>
    </source>
</reference>
<organism evidence="2 3">
    <name type="scientific">Tulasnella calospora MUT 4182</name>
    <dbReference type="NCBI Taxonomy" id="1051891"/>
    <lineage>
        <taxon>Eukaryota</taxon>
        <taxon>Fungi</taxon>
        <taxon>Dikarya</taxon>
        <taxon>Basidiomycota</taxon>
        <taxon>Agaricomycotina</taxon>
        <taxon>Agaricomycetes</taxon>
        <taxon>Cantharellales</taxon>
        <taxon>Tulasnellaceae</taxon>
        <taxon>Tulasnella</taxon>
    </lineage>
</organism>
<dbReference type="AlphaFoldDB" id="A0A0C3QMQ6"/>
<name>A0A0C3QMQ6_9AGAM</name>
<evidence type="ECO:0000313" key="3">
    <source>
        <dbReference type="Proteomes" id="UP000054248"/>
    </source>
</evidence>
<accession>A0A0C3QMQ6</accession>
<dbReference type="OrthoDB" id="10394992at2759"/>